<gene>
    <name evidence="1" type="ORF">PR048_027777</name>
</gene>
<accession>A0ABQ9GHG3</accession>
<evidence type="ECO:0000313" key="1">
    <source>
        <dbReference type="EMBL" id="KAJ8871460.1"/>
    </source>
</evidence>
<evidence type="ECO:0000313" key="2">
    <source>
        <dbReference type="Proteomes" id="UP001159363"/>
    </source>
</evidence>
<proteinExistence type="predicted"/>
<reference evidence="1 2" key="1">
    <citation type="submission" date="2023-02" db="EMBL/GenBank/DDBJ databases">
        <title>LHISI_Scaffold_Assembly.</title>
        <authorList>
            <person name="Stuart O.P."/>
            <person name="Cleave R."/>
            <person name="Magrath M.J.L."/>
            <person name="Mikheyev A.S."/>
        </authorList>
    </citation>
    <scope>NUCLEOTIDE SEQUENCE [LARGE SCALE GENOMIC DNA]</scope>
    <source>
        <strain evidence="1">Daus_M_001</strain>
        <tissue evidence="1">Leg muscle</tissue>
    </source>
</reference>
<comment type="caution">
    <text evidence="1">The sequence shown here is derived from an EMBL/GenBank/DDBJ whole genome shotgun (WGS) entry which is preliminary data.</text>
</comment>
<organism evidence="1 2">
    <name type="scientific">Dryococelus australis</name>
    <dbReference type="NCBI Taxonomy" id="614101"/>
    <lineage>
        <taxon>Eukaryota</taxon>
        <taxon>Metazoa</taxon>
        <taxon>Ecdysozoa</taxon>
        <taxon>Arthropoda</taxon>
        <taxon>Hexapoda</taxon>
        <taxon>Insecta</taxon>
        <taxon>Pterygota</taxon>
        <taxon>Neoptera</taxon>
        <taxon>Polyneoptera</taxon>
        <taxon>Phasmatodea</taxon>
        <taxon>Verophasmatodea</taxon>
        <taxon>Anareolatae</taxon>
        <taxon>Phasmatidae</taxon>
        <taxon>Eurycanthinae</taxon>
        <taxon>Dryococelus</taxon>
    </lineage>
</organism>
<name>A0ABQ9GHG3_9NEOP</name>
<keyword evidence="2" id="KW-1185">Reference proteome</keyword>
<dbReference type="EMBL" id="JARBHB010000012">
    <property type="protein sequence ID" value="KAJ8871460.1"/>
    <property type="molecule type" value="Genomic_DNA"/>
</dbReference>
<dbReference type="Proteomes" id="UP001159363">
    <property type="component" value="Chromosome 11"/>
</dbReference>
<sequence length="679" mass="76034">MSATDKKHINNIAFLSCVTTAEAEGYICKTMTLVLFSSGLHSSEQSLRYFAEPHIKCTSARNTFSLALITLSALALLRHARYRQPEAPDVERYGRLLASRKPADQRHRPAAIPTCENQGSDPVGNRTRFALVGGEESSRYTTAAPSLSPVPKAPDVLRVCAWHCSSESIVYIQNSITPLDCQTIKEYVTLREDCEASRVALGGGGEALIVRFTASHNFRECFIAPTRKACSVSVVTLYCASDAVLCNSDLQHRGFITQRFESQKNFCVGFEYSNTDLNDFSFLNYRHAPAKHKPDHTPVHCRFTPARPPAKASRAQSPAGSPDFRTWELHRTMALVCGFSRGSPVCPALSFRRRSILTSITLVGYQDLAVESRPNPFTHSRYPLLAIIQRHSRDDTSPSATDLVIHLPRYLANAHSSGRLSVGTRVQSVWWQDACSRSRLLTANCFKDDAGTPSSYVVASMDRNAAVYPKQRCTVFKINIHTLIFVGETGRKRAFFTLNKLRKLVQLLHVPRLNASTASERNFYGENVKSTQHERTQLASRASEKLEVTVNGLFHTIGSHVWGLWKKCGLAMLEARPFVLREYVYVDVFTDHMGIYGYHWIAFEMLFRTTTDSELQYQTVSPDFVIIGFSGLPPTLVHYGCKFKEVFTSKEKENVFVGRLMPNSVIALFKRANFNNGNA</sequence>
<protein>
    <submittedName>
        <fullName evidence="1">Uncharacterized protein</fullName>
    </submittedName>
</protein>